<evidence type="ECO:0000313" key="2">
    <source>
        <dbReference type="Proteomes" id="UP001273589"/>
    </source>
</evidence>
<gene>
    <name evidence="1" type="ORF">PV367_26955</name>
</gene>
<reference evidence="1" key="1">
    <citation type="journal article" date="2023" name="Microb. Genom.">
        <title>Mesoterricola silvestris gen. nov., sp. nov., Mesoterricola sediminis sp. nov., Geothrix oryzae sp. nov., Geothrix edaphica sp. nov., Geothrix rubra sp. nov., and Geothrix limicola sp. nov., six novel members of Acidobacteriota isolated from soils.</title>
        <authorList>
            <person name="Weisberg A.J."/>
            <person name="Pearce E."/>
            <person name="Kramer C.G."/>
            <person name="Chang J.H."/>
            <person name="Clarke C.R."/>
        </authorList>
    </citation>
    <scope>NUCLEOTIDE SEQUENCE</scope>
    <source>
        <strain evidence="1">ND06-05F</strain>
    </source>
</reference>
<accession>A0AAJ2UNN0</accession>
<evidence type="ECO:0000313" key="1">
    <source>
        <dbReference type="EMBL" id="MDX3133335.1"/>
    </source>
</evidence>
<dbReference type="Proteomes" id="UP001273589">
    <property type="component" value="Unassembled WGS sequence"/>
</dbReference>
<organism evidence="1 2">
    <name type="scientific">Streptomyces europaeiscabiei</name>
    <dbReference type="NCBI Taxonomy" id="146819"/>
    <lineage>
        <taxon>Bacteria</taxon>
        <taxon>Bacillati</taxon>
        <taxon>Actinomycetota</taxon>
        <taxon>Actinomycetes</taxon>
        <taxon>Kitasatosporales</taxon>
        <taxon>Streptomycetaceae</taxon>
        <taxon>Streptomyces</taxon>
    </lineage>
</organism>
<dbReference type="AlphaFoldDB" id="A0AAJ2UNN0"/>
<proteinExistence type="predicted"/>
<name>A0AAJ2UNN0_9ACTN</name>
<comment type="caution">
    <text evidence="1">The sequence shown here is derived from an EMBL/GenBank/DDBJ whole genome shotgun (WGS) entry which is preliminary data.</text>
</comment>
<protein>
    <submittedName>
        <fullName evidence="1">Uncharacterized protein</fullName>
    </submittedName>
</protein>
<sequence length="249" mass="26074">MRGLRQLAAAVGALMTALALLLLGAPPSAAGGPTSVLLVSPTSQRTASLYGTEKQYDLLGRLLAHADSALDGNHEEAPEWTRGDTFGERISDMVTVTWMLPGGRPWRVDQLYTASPDTKDVWIHTDLDVAQGTGASGEGIWHRAKQSEELRALLQGLGVLGEVSGSPEQGEPPSADAISGARVDAVETAADARAGADAPDLTDRARWAIPALALGLLLGSGGATLLLRRAAARHESGPPREPRQELLDA</sequence>
<dbReference type="EMBL" id="JARAWN010000200">
    <property type="protein sequence ID" value="MDX3133335.1"/>
    <property type="molecule type" value="Genomic_DNA"/>
</dbReference>
<dbReference type="RefSeq" id="WP_037694363.1">
    <property type="nucleotide sequence ID" value="NZ_JARAWN010000200.1"/>
</dbReference>